<evidence type="ECO:0000313" key="3">
    <source>
        <dbReference type="Proteomes" id="UP000027730"/>
    </source>
</evidence>
<evidence type="ECO:0000259" key="1">
    <source>
        <dbReference type="PROSITE" id="PS51186"/>
    </source>
</evidence>
<dbReference type="AlphaFoldDB" id="A0A074WC73"/>
<proteinExistence type="predicted"/>
<dbReference type="Gene3D" id="3.40.630.30">
    <property type="match status" value="1"/>
</dbReference>
<reference evidence="2 3" key="1">
    <citation type="journal article" date="2014" name="BMC Genomics">
        <title>Genome sequencing of four Aureobasidium pullulans varieties: biotechnological potential, stress tolerance, and description of new species.</title>
        <authorList>
            <person name="Gostin Ar C."/>
            <person name="Ohm R.A."/>
            <person name="Kogej T."/>
            <person name="Sonjak S."/>
            <person name="Turk M."/>
            <person name="Zajc J."/>
            <person name="Zalar P."/>
            <person name="Grube M."/>
            <person name="Sun H."/>
            <person name="Han J."/>
            <person name="Sharma A."/>
            <person name="Chiniquy J."/>
            <person name="Ngan C.Y."/>
            <person name="Lipzen A."/>
            <person name="Barry K."/>
            <person name="Grigoriev I.V."/>
            <person name="Gunde-Cimerman N."/>
        </authorList>
    </citation>
    <scope>NUCLEOTIDE SEQUENCE [LARGE SCALE GENOMIC DNA]</scope>
    <source>
        <strain evidence="2 3">CBS 147.97</strain>
    </source>
</reference>
<dbReference type="InterPro" id="IPR052523">
    <property type="entry name" value="Trichothecene_AcTrans"/>
</dbReference>
<dbReference type="Proteomes" id="UP000027730">
    <property type="component" value="Unassembled WGS sequence"/>
</dbReference>
<gene>
    <name evidence="2" type="ORF">M436DRAFT_9848</name>
</gene>
<dbReference type="HOGENOM" id="CLU_060131_4_1_1"/>
<dbReference type="InterPro" id="IPR000182">
    <property type="entry name" value="GNAT_dom"/>
</dbReference>
<dbReference type="Pfam" id="PF13508">
    <property type="entry name" value="Acetyltransf_7"/>
    <property type="match status" value="1"/>
</dbReference>
<name>A0A074WC73_9PEZI</name>
<dbReference type="PANTHER" id="PTHR42791">
    <property type="entry name" value="GNAT FAMILY ACETYLTRANSFERASE"/>
    <property type="match status" value="1"/>
</dbReference>
<protein>
    <recommendedName>
        <fullName evidence="1">N-acetyltransferase domain-containing protein</fullName>
    </recommendedName>
</protein>
<keyword evidence="3" id="KW-1185">Reference proteome</keyword>
<organism evidence="2 3">
    <name type="scientific">Aureobasidium namibiae CBS 147.97</name>
    <dbReference type="NCBI Taxonomy" id="1043004"/>
    <lineage>
        <taxon>Eukaryota</taxon>
        <taxon>Fungi</taxon>
        <taxon>Dikarya</taxon>
        <taxon>Ascomycota</taxon>
        <taxon>Pezizomycotina</taxon>
        <taxon>Dothideomycetes</taxon>
        <taxon>Dothideomycetidae</taxon>
        <taxon>Dothideales</taxon>
        <taxon>Saccotheciaceae</taxon>
        <taxon>Aureobasidium</taxon>
    </lineage>
</organism>
<dbReference type="OrthoDB" id="4738875at2759"/>
<feature type="domain" description="N-acetyltransferase" evidence="1">
    <location>
        <begin position="54"/>
        <end position="185"/>
    </location>
</feature>
<evidence type="ECO:0000313" key="2">
    <source>
        <dbReference type="EMBL" id="KEQ69144.1"/>
    </source>
</evidence>
<feature type="non-terminal residue" evidence="2">
    <location>
        <position position="185"/>
    </location>
</feature>
<dbReference type="PROSITE" id="PS51186">
    <property type="entry name" value="GNAT"/>
    <property type="match status" value="1"/>
</dbReference>
<accession>A0A074WC73</accession>
<dbReference type="InterPro" id="IPR016181">
    <property type="entry name" value="Acyl_CoA_acyltransferase"/>
</dbReference>
<dbReference type="GeneID" id="25417870"/>
<dbReference type="SUPFAM" id="SSF55729">
    <property type="entry name" value="Acyl-CoA N-acyltransferases (Nat)"/>
    <property type="match status" value="1"/>
</dbReference>
<dbReference type="STRING" id="1043004.A0A074WC73"/>
<dbReference type="RefSeq" id="XP_013423226.1">
    <property type="nucleotide sequence ID" value="XM_013567772.1"/>
</dbReference>
<sequence>PFIRDIFMGPDTPTNQARLASYYQSILHTNPADVWIKVTEKATGKIVGASNWRVHMGAVPEHEEEDLGWEWLEGDEEKTKKVKEVIGGIAETRRKLFTEPYCRKLGSFLPHNLMRTVLVVIGVFTNTIAELHICFTDPEYQRRGIGSMMLQWGCDLADHLFLPSWVEASPTGNFLYRKHGYKDVD</sequence>
<dbReference type="GO" id="GO:0016747">
    <property type="term" value="F:acyltransferase activity, transferring groups other than amino-acyl groups"/>
    <property type="evidence" value="ECO:0007669"/>
    <property type="project" value="InterPro"/>
</dbReference>
<dbReference type="PANTHER" id="PTHR42791:SF14">
    <property type="entry name" value="N-ACETYLTRANSFERASE DOMAIN-CONTAINING PROTEIN"/>
    <property type="match status" value="1"/>
</dbReference>
<feature type="non-terminal residue" evidence="2">
    <location>
        <position position="1"/>
    </location>
</feature>
<dbReference type="CDD" id="cd04301">
    <property type="entry name" value="NAT_SF"/>
    <property type="match status" value="1"/>
</dbReference>
<dbReference type="EMBL" id="KL584723">
    <property type="protein sequence ID" value="KEQ69144.1"/>
    <property type="molecule type" value="Genomic_DNA"/>
</dbReference>